<dbReference type="PROSITE" id="PS51257">
    <property type="entry name" value="PROKAR_LIPOPROTEIN"/>
    <property type="match status" value="1"/>
</dbReference>
<dbReference type="Gene3D" id="3.50.50.60">
    <property type="entry name" value="FAD/NAD(P)-binding domain"/>
    <property type="match status" value="1"/>
</dbReference>
<sequence>MDELPKKVDFVVCGTGLPCSIFAAACARIGKSVLQIDRNTFYGSEWSNFNMKEAKSWKASCESSKVISNLKFTPSECWDTFEMFLRTEQYRFNINVDNSPLFSTGKMTELLIQSKATRYLSFKNVASLKTVYEDEFMSVPASRADLFASKRVTVIEKRKMMNFLTKSLQEEPSEEISTFDQFLERFKLTEKLKSFVKSSIIFSNTEDLSLYDGLAKLKKFISSLGKYSAASAFLYASYGSGELAQAFARMCAVFGGITVLEYPLKEIFLEDDLVTSLSISVPESSTPHKVRCDHMIAEVNYLESYHNNTEEDFHQVIIILTDDDLKKIIKDEKLALAEDSGPEPDHCIITAIVDGHHIWGLALDSSSSTTPKGKSIVTLRCRHKPTLDKFSSKFATDSLWQMEFTNSKVHLNDLPANVQVSPTVQFDPDYDYAVSWAENLFKKLCPEEEWLPPMPEPGDIIFPTDEEGEKKPEDPKDAEESKDSTAKNTENSSQEESANAKET</sequence>
<dbReference type="InterPro" id="IPR036188">
    <property type="entry name" value="FAD/NAD-bd_sf"/>
</dbReference>
<comment type="similarity">
    <text evidence="1">Belongs to the Rab GDI family.</text>
</comment>
<dbReference type="Proteomes" id="UP001158576">
    <property type="component" value="Chromosome PAR"/>
</dbReference>
<feature type="compositionally biased region" description="Polar residues" evidence="3">
    <location>
        <begin position="486"/>
        <end position="497"/>
    </location>
</feature>
<evidence type="ECO:0000313" key="5">
    <source>
        <dbReference type="Proteomes" id="UP001158576"/>
    </source>
</evidence>
<dbReference type="Pfam" id="PF00996">
    <property type="entry name" value="GDI"/>
    <property type="match status" value="1"/>
</dbReference>
<accession>A0ABN7RXJ1</accession>
<protein>
    <submittedName>
        <fullName evidence="4">Oidioi.mRNA.OKI2018_I69.PAR.g10776.t1.cds</fullName>
    </submittedName>
</protein>
<feature type="compositionally biased region" description="Basic and acidic residues" evidence="3">
    <location>
        <begin position="468"/>
        <end position="485"/>
    </location>
</feature>
<dbReference type="PRINTS" id="PR00891">
    <property type="entry name" value="RABGDIREP"/>
</dbReference>
<name>A0ABN7RXJ1_OIKDI</name>
<dbReference type="PANTHER" id="PTHR11787:SF4">
    <property type="entry name" value="CHM, RAB ESCORT PROTEIN 1"/>
    <property type="match status" value="1"/>
</dbReference>
<feature type="region of interest" description="Disordered" evidence="3">
    <location>
        <begin position="452"/>
        <end position="503"/>
    </location>
</feature>
<evidence type="ECO:0000313" key="4">
    <source>
        <dbReference type="EMBL" id="CAG5084943.1"/>
    </source>
</evidence>
<dbReference type="InterPro" id="IPR018203">
    <property type="entry name" value="GDP_dissociation_inhibitor"/>
</dbReference>
<dbReference type="Gene3D" id="1.10.405.10">
    <property type="entry name" value="Guanine Nucleotide Dissociation Inhibitor, domain 1"/>
    <property type="match status" value="1"/>
</dbReference>
<proteinExistence type="inferred from homology"/>
<dbReference type="EMBL" id="OU015568">
    <property type="protein sequence ID" value="CAG5084943.1"/>
    <property type="molecule type" value="Genomic_DNA"/>
</dbReference>
<keyword evidence="2" id="KW-0343">GTPase activation</keyword>
<dbReference type="SUPFAM" id="SSF51905">
    <property type="entry name" value="FAD/NAD(P)-binding domain"/>
    <property type="match status" value="1"/>
</dbReference>
<organism evidence="4 5">
    <name type="scientific">Oikopleura dioica</name>
    <name type="common">Tunicate</name>
    <dbReference type="NCBI Taxonomy" id="34765"/>
    <lineage>
        <taxon>Eukaryota</taxon>
        <taxon>Metazoa</taxon>
        <taxon>Chordata</taxon>
        <taxon>Tunicata</taxon>
        <taxon>Appendicularia</taxon>
        <taxon>Copelata</taxon>
        <taxon>Oikopleuridae</taxon>
        <taxon>Oikopleura</taxon>
    </lineage>
</organism>
<dbReference type="Gene3D" id="3.30.519.10">
    <property type="entry name" value="Guanine Nucleotide Dissociation Inhibitor, domain 2"/>
    <property type="match status" value="1"/>
</dbReference>
<evidence type="ECO:0000256" key="1">
    <source>
        <dbReference type="ARBA" id="ARBA00005593"/>
    </source>
</evidence>
<dbReference type="PANTHER" id="PTHR11787">
    <property type="entry name" value="RAB GDP-DISSOCIATION INHIBITOR"/>
    <property type="match status" value="1"/>
</dbReference>
<evidence type="ECO:0000256" key="3">
    <source>
        <dbReference type="SAM" id="MobiDB-lite"/>
    </source>
</evidence>
<keyword evidence="5" id="KW-1185">Reference proteome</keyword>
<gene>
    <name evidence="4" type="ORF">OKIOD_LOCUS2334</name>
</gene>
<reference evidence="4 5" key="1">
    <citation type="submission" date="2021-04" db="EMBL/GenBank/DDBJ databases">
        <authorList>
            <person name="Bliznina A."/>
        </authorList>
    </citation>
    <scope>NUCLEOTIDE SEQUENCE [LARGE SCALE GENOMIC DNA]</scope>
</reference>
<evidence type="ECO:0000256" key="2">
    <source>
        <dbReference type="ARBA" id="ARBA00022468"/>
    </source>
</evidence>